<protein>
    <submittedName>
        <fullName evidence="1">Uncharacterized protein</fullName>
    </submittedName>
</protein>
<dbReference type="Proteomes" id="UP001155110">
    <property type="component" value="Unassembled WGS sequence"/>
</dbReference>
<dbReference type="AlphaFoldDB" id="A0AAW5P962"/>
<gene>
    <name evidence="1" type="ORF">GGP99_001735</name>
</gene>
<dbReference type="RefSeq" id="WP_259258294.1">
    <property type="nucleotide sequence ID" value="NZ_JANTZM010000007.1"/>
</dbReference>
<evidence type="ECO:0000313" key="1">
    <source>
        <dbReference type="EMBL" id="MCS4157771.1"/>
    </source>
</evidence>
<reference evidence="1" key="1">
    <citation type="submission" date="2022-08" db="EMBL/GenBank/DDBJ databases">
        <title>Genomic Encyclopedia of Type Strains, Phase V (KMG-V): Genome sequencing to study the core and pangenomes of soil and plant-associated prokaryotes.</title>
        <authorList>
            <person name="Whitman W."/>
        </authorList>
    </citation>
    <scope>NUCLEOTIDE SEQUENCE</scope>
    <source>
        <strain evidence="1">SP3002</strain>
    </source>
</reference>
<comment type="caution">
    <text evidence="1">The sequence shown here is derived from an EMBL/GenBank/DDBJ whole genome shotgun (WGS) entry which is preliminary data.</text>
</comment>
<evidence type="ECO:0000313" key="2">
    <source>
        <dbReference type="Proteomes" id="UP001155110"/>
    </source>
</evidence>
<dbReference type="EMBL" id="JANTZM010000007">
    <property type="protein sequence ID" value="MCS4157771.1"/>
    <property type="molecule type" value="Genomic_DNA"/>
</dbReference>
<proteinExistence type="predicted"/>
<sequence>MDLASEEALRSRHYLAYVGQYPGVVSMFSGGSQQSRTTVHHVVKRGVAKKGPDWWTIPVSLNRHVHGDRSIDKLGKKAFLREWDLPPYEQMVLVILYRYLDSTAYSESWGGADPSGDEKRYAKAYYRLLKRLVQNGKQLKPWNWP</sequence>
<name>A0AAW5P962_9BACT</name>
<accession>A0AAW5P962</accession>
<organism evidence="1 2">
    <name type="scientific">Salinibacter ruber</name>
    <dbReference type="NCBI Taxonomy" id="146919"/>
    <lineage>
        <taxon>Bacteria</taxon>
        <taxon>Pseudomonadati</taxon>
        <taxon>Rhodothermota</taxon>
        <taxon>Rhodothermia</taxon>
        <taxon>Rhodothermales</taxon>
        <taxon>Salinibacteraceae</taxon>
        <taxon>Salinibacter</taxon>
    </lineage>
</organism>